<dbReference type="InterPro" id="IPR025406">
    <property type="entry name" value="DUF4132"/>
</dbReference>
<sequence length="424" mass="44870">MGWFRGRRKRRDAGTAGPASGAASDVRQASVAEGPDAHGAAGAAELAGAPFGQEPYPAAGTSVPDRIPWRHLEGGAYERLLGPLADAEGVSALLDYCALDSAWEPAAARALIDRSPPAGAALNRLVGKEEPPRAESAEFVGRVVRALSLLPAEEAVPLLVRLAEQKSGLSAASMPTARAAVRALAAVPGELVPPALHRLASESPLAALRKAAYAELKRRLHTLSDAPEWTVDTFGLDSASQVRVPVGPRHVAVVRVAIGGKVQVRYHESQGRSAGDGRALAGRPTAATVDQDAVQGVTALATELRTAIRAARTRLESAQKERREIPVADWLEHYITHPVTGTVARAVLWEVRAGGTETWRLGLPKKVEERWGLVTEGGVRIVLQDGDVVRVAAPVRVSAAQARGWKQVLAQAKVQLVLKQIKPL</sequence>
<dbReference type="RefSeq" id="WP_015796247.1">
    <property type="nucleotide sequence ID" value="NC_013131.1"/>
</dbReference>
<feature type="compositionally biased region" description="Low complexity" evidence="1">
    <location>
        <begin position="32"/>
        <end position="52"/>
    </location>
</feature>
<dbReference type="STRING" id="479433.Caci_7698"/>
<feature type="compositionally biased region" description="Low complexity" evidence="1">
    <location>
        <begin position="14"/>
        <end position="24"/>
    </location>
</feature>
<protein>
    <recommendedName>
        <fullName evidence="2">DUF4132 domain-containing protein</fullName>
    </recommendedName>
</protein>
<dbReference type="Proteomes" id="UP000000851">
    <property type="component" value="Chromosome"/>
</dbReference>
<dbReference type="Pfam" id="PF13569">
    <property type="entry name" value="DUF4132"/>
    <property type="match status" value="1"/>
</dbReference>
<feature type="domain" description="DUF4132" evidence="2">
    <location>
        <begin position="277"/>
        <end position="421"/>
    </location>
</feature>
<gene>
    <name evidence="3" type="ordered locus">Caci_7698</name>
</gene>
<organism evidence="3 4">
    <name type="scientific">Catenulispora acidiphila (strain DSM 44928 / JCM 14897 / NBRC 102108 / NRRL B-24433 / ID139908)</name>
    <dbReference type="NCBI Taxonomy" id="479433"/>
    <lineage>
        <taxon>Bacteria</taxon>
        <taxon>Bacillati</taxon>
        <taxon>Actinomycetota</taxon>
        <taxon>Actinomycetes</taxon>
        <taxon>Catenulisporales</taxon>
        <taxon>Catenulisporaceae</taxon>
        <taxon>Catenulispora</taxon>
    </lineage>
</organism>
<dbReference type="HOGENOM" id="CLU_646706_0_0_11"/>
<dbReference type="EMBL" id="CP001700">
    <property type="protein sequence ID" value="ACU76522.1"/>
    <property type="molecule type" value="Genomic_DNA"/>
</dbReference>
<evidence type="ECO:0000313" key="4">
    <source>
        <dbReference type="Proteomes" id="UP000000851"/>
    </source>
</evidence>
<feature type="region of interest" description="Disordered" evidence="1">
    <location>
        <begin position="1"/>
        <end position="62"/>
    </location>
</feature>
<keyword evidence="4" id="KW-1185">Reference proteome</keyword>
<feature type="compositionally biased region" description="Basic residues" evidence="1">
    <location>
        <begin position="1"/>
        <end position="11"/>
    </location>
</feature>
<evidence type="ECO:0000256" key="1">
    <source>
        <dbReference type="SAM" id="MobiDB-lite"/>
    </source>
</evidence>
<dbReference type="OrthoDB" id="9763697at2"/>
<dbReference type="InParanoid" id="C7QCQ9"/>
<accession>C7QCQ9</accession>
<proteinExistence type="predicted"/>
<name>C7QCQ9_CATAD</name>
<dbReference type="KEGG" id="cai:Caci_7698"/>
<dbReference type="AlphaFoldDB" id="C7QCQ9"/>
<evidence type="ECO:0000259" key="2">
    <source>
        <dbReference type="Pfam" id="PF13569"/>
    </source>
</evidence>
<reference evidence="3 4" key="1">
    <citation type="journal article" date="2009" name="Stand. Genomic Sci.">
        <title>Complete genome sequence of Catenulispora acidiphila type strain (ID 139908).</title>
        <authorList>
            <person name="Copeland A."/>
            <person name="Lapidus A."/>
            <person name="Glavina Del Rio T."/>
            <person name="Nolan M."/>
            <person name="Lucas S."/>
            <person name="Chen F."/>
            <person name="Tice H."/>
            <person name="Cheng J.F."/>
            <person name="Bruce D."/>
            <person name="Goodwin L."/>
            <person name="Pitluck S."/>
            <person name="Mikhailova N."/>
            <person name="Pati A."/>
            <person name="Ivanova N."/>
            <person name="Mavromatis K."/>
            <person name="Chen A."/>
            <person name="Palaniappan K."/>
            <person name="Chain P."/>
            <person name="Land M."/>
            <person name="Hauser L."/>
            <person name="Chang Y.J."/>
            <person name="Jeffries C.D."/>
            <person name="Chertkov O."/>
            <person name="Brettin T."/>
            <person name="Detter J.C."/>
            <person name="Han C."/>
            <person name="Ali Z."/>
            <person name="Tindall B.J."/>
            <person name="Goker M."/>
            <person name="Bristow J."/>
            <person name="Eisen J.A."/>
            <person name="Markowitz V."/>
            <person name="Hugenholtz P."/>
            <person name="Kyrpides N.C."/>
            <person name="Klenk H.P."/>
        </authorList>
    </citation>
    <scope>NUCLEOTIDE SEQUENCE [LARGE SCALE GENOMIC DNA]</scope>
    <source>
        <strain evidence="4">DSM 44928 / JCM 14897 / NBRC 102108 / NRRL B-24433 / ID139908</strain>
    </source>
</reference>
<evidence type="ECO:0000313" key="3">
    <source>
        <dbReference type="EMBL" id="ACU76522.1"/>
    </source>
</evidence>